<keyword evidence="9" id="KW-1185">Reference proteome</keyword>
<dbReference type="RefSeq" id="XP_055868707.1">
    <property type="nucleotide sequence ID" value="XM_056012732.1"/>
</dbReference>
<feature type="region of interest" description="Disordered" evidence="7">
    <location>
        <begin position="1"/>
        <end position="22"/>
    </location>
</feature>
<dbReference type="RefSeq" id="XP_055868704.1">
    <property type="nucleotide sequence ID" value="XM_056012729.1"/>
</dbReference>
<evidence type="ECO:0000313" key="12">
    <source>
        <dbReference type="RefSeq" id="XP_055868707.1"/>
    </source>
</evidence>
<comment type="subcellular location">
    <subcellularLocation>
        <location evidence="1">Nucleus</location>
    </subcellularLocation>
</comment>
<dbReference type="GO" id="GO:0000122">
    <property type="term" value="P:negative regulation of transcription by RNA polymerase II"/>
    <property type="evidence" value="ECO:0007669"/>
    <property type="project" value="TreeGrafter"/>
</dbReference>
<dbReference type="RefSeq" id="XP_055868706.1">
    <property type="nucleotide sequence ID" value="XM_056012731.1"/>
</dbReference>
<evidence type="ECO:0000256" key="7">
    <source>
        <dbReference type="SAM" id="MobiDB-lite"/>
    </source>
</evidence>
<feature type="compositionally biased region" description="Basic and acidic residues" evidence="7">
    <location>
        <begin position="757"/>
        <end position="766"/>
    </location>
</feature>
<feature type="region of interest" description="Disordered" evidence="7">
    <location>
        <begin position="828"/>
        <end position="865"/>
    </location>
</feature>
<evidence type="ECO:0000256" key="6">
    <source>
        <dbReference type="ARBA" id="ARBA00023242"/>
    </source>
</evidence>
<proteinExistence type="inferred from homology"/>
<comment type="similarity">
    <text evidence="2">Belongs to the SAP130 family.</text>
</comment>
<dbReference type="OrthoDB" id="10048604at2759"/>
<dbReference type="RefSeq" id="XP_055868709.1">
    <property type="nucleotide sequence ID" value="XM_056012734.1"/>
</dbReference>
<sequence length="1032" mass="110635">MNKIKTSGGGERKGECGGEGEASHMISTSAATSGLLARPSFPLQPAPGQTYIVQPHHEMKNFGKSTRPIAPAPPAQTVQMISARNVPASQVNIPNIISPSLCQPNANTEGILNLVTTTASGNIGSVNHSTITVPVTSVIQLGSNTLTGGSTVVQQGLSGPSIPISMLGNARANQQPQNQNQAFTPNFSSLARGPTTLAVPKSTAVLRQASTPALQIPTPPLSLPLARAPIHQAIKTTTAPATRSQSPAVVGQPVLQAQPQDLSRASLPIHGSITPVVPGSHPMHITLNRMVAPLNTDAVNQTRTISAQVQSDSPSNLQQRISVSLSSDSNLHTRMGTDLSRSISFVSQTKNNNPSLVPQAKIISSQNQVQQGTSIKSVNLAVSAVNPVMINSLNASQTNSSTTIASTSASIPIAKVTPQRLHNVGSILTSSQLPVHIPSTASVLSSMSASQTNTVTLSSSTLPLSSAHSSELEAGHHDQPGHSNTGAIIVTPDYQARTPGSIITLPSSIGTAATANVLSQAAENRSNSHIQPQQMNLRPPTDQMWYQNCLYSPIVRQATNFFLPNQGTKIPTQTPTLAASQLAAMSSNVRFNSGTMMIDPSRFPQHALHSTFNASTNTGGVSTDKINNTARVTLASSIYTNSVGVQSQIQGAGGGGGGNSGSMSSGLSAVPVSNPSSSPRPSILRKRTTNEAVVVRKPNFNLNQEPRCHSPPRVDTNTSGLSSPKMSIKNFSPLSENSQSSTDTALSSNDATTPTHNHNEKGKVEGEDCVENGPPPLTSMLNNIPASPAVSHTGSLSEASPRKRARKQLLENEDNELVVRMSGLSCRHANEELKDNNSSSDDEIENTRQREESARDQKEKEKEIRGEYTDEEGVRWVLNKPKPTFVLLQPEFVNNKTRNNHFMRYSDVKSKEERCPTVHELSNQRGITQKVNGWKLYFTASQLEELMDIEKDIQVEFCEVQTALSQIHNMTEDEAGKIHEMSQANIQRCQLIQNQLTDARASMIRTLEHKPRIQEIVNKHISKRPIKKKERT</sequence>
<evidence type="ECO:0000313" key="13">
    <source>
        <dbReference type="RefSeq" id="XP_055868708.1"/>
    </source>
</evidence>
<dbReference type="AlphaFoldDB" id="A0A9W2Z180"/>
<feature type="region of interest" description="Disordered" evidence="7">
    <location>
        <begin position="650"/>
        <end position="814"/>
    </location>
</feature>
<dbReference type="GeneID" id="106055823"/>
<organism evidence="9 10">
    <name type="scientific">Biomphalaria glabrata</name>
    <name type="common">Bloodfluke planorb</name>
    <name type="synonym">Freshwater snail</name>
    <dbReference type="NCBI Taxonomy" id="6526"/>
    <lineage>
        <taxon>Eukaryota</taxon>
        <taxon>Metazoa</taxon>
        <taxon>Spiralia</taxon>
        <taxon>Lophotrochozoa</taxon>
        <taxon>Mollusca</taxon>
        <taxon>Gastropoda</taxon>
        <taxon>Heterobranchia</taxon>
        <taxon>Euthyneura</taxon>
        <taxon>Panpulmonata</taxon>
        <taxon>Hygrophila</taxon>
        <taxon>Lymnaeoidea</taxon>
        <taxon>Planorbidae</taxon>
        <taxon>Biomphalaria</taxon>
    </lineage>
</organism>
<feature type="compositionally biased region" description="Low complexity" evidence="7">
    <location>
        <begin position="460"/>
        <end position="469"/>
    </location>
</feature>
<keyword evidence="5" id="KW-0804">Transcription</keyword>
<dbReference type="OMA" id="ANIQRCE"/>
<accession>A0A9W2Z180</accession>
<evidence type="ECO:0000256" key="3">
    <source>
        <dbReference type="ARBA" id="ARBA00022491"/>
    </source>
</evidence>
<evidence type="ECO:0000313" key="14">
    <source>
        <dbReference type="RefSeq" id="XP_055868709.1"/>
    </source>
</evidence>
<dbReference type="InterPro" id="IPR024137">
    <property type="entry name" value="His_deAcase_cplx_SAP130"/>
</dbReference>
<dbReference type="PANTHER" id="PTHR13497:SF3">
    <property type="entry name" value="HISTONE DEACETYLASE COMPLEX SUBUNIT SAP130"/>
    <property type="match status" value="1"/>
</dbReference>
<evidence type="ECO:0000256" key="4">
    <source>
        <dbReference type="ARBA" id="ARBA00023015"/>
    </source>
</evidence>
<feature type="compositionally biased region" description="Low complexity" evidence="7">
    <location>
        <begin position="661"/>
        <end position="682"/>
    </location>
</feature>
<keyword evidence="3" id="KW-0678">Repressor</keyword>
<evidence type="ECO:0000256" key="5">
    <source>
        <dbReference type="ARBA" id="ARBA00023163"/>
    </source>
</evidence>
<dbReference type="RefSeq" id="XP_055868708.1">
    <property type="nucleotide sequence ID" value="XM_056012733.1"/>
</dbReference>
<dbReference type="Pfam" id="PF16014">
    <property type="entry name" value="SAP130_C"/>
    <property type="match status" value="1"/>
</dbReference>
<protein>
    <submittedName>
        <fullName evidence="10 11">Histone deacetylase complex subunit SAP130-A-like isoform X1</fullName>
    </submittedName>
</protein>
<feature type="compositionally biased region" description="Basic and acidic residues" evidence="7">
    <location>
        <begin position="845"/>
        <end position="865"/>
    </location>
</feature>
<evidence type="ECO:0000313" key="9">
    <source>
        <dbReference type="Proteomes" id="UP001165740"/>
    </source>
</evidence>
<evidence type="ECO:0000256" key="1">
    <source>
        <dbReference type="ARBA" id="ARBA00004123"/>
    </source>
</evidence>
<feature type="region of interest" description="Disordered" evidence="7">
    <location>
        <begin position="460"/>
        <end position="487"/>
    </location>
</feature>
<evidence type="ECO:0000259" key="8">
    <source>
        <dbReference type="Pfam" id="PF16014"/>
    </source>
</evidence>
<name>A0A9W2Z180_BIOGL</name>
<gene>
    <name evidence="10 11 12 13 14" type="primary">LOC106055823</name>
</gene>
<keyword evidence="6" id="KW-0539">Nucleus</keyword>
<dbReference type="PANTHER" id="PTHR13497">
    <property type="entry name" value="HISTONE DEACETYLASE COMPLEX SUBUNIT SAP130"/>
    <property type="match status" value="1"/>
</dbReference>
<feature type="compositionally biased region" description="Gly residues" evidence="7">
    <location>
        <begin position="651"/>
        <end position="660"/>
    </location>
</feature>
<dbReference type="Proteomes" id="UP001165740">
    <property type="component" value="Chromosome 15"/>
</dbReference>
<dbReference type="GO" id="GO:0070822">
    <property type="term" value="C:Sin3-type complex"/>
    <property type="evidence" value="ECO:0007669"/>
    <property type="project" value="TreeGrafter"/>
</dbReference>
<feature type="compositionally biased region" description="Polar residues" evidence="7">
    <location>
        <begin position="779"/>
        <end position="798"/>
    </location>
</feature>
<evidence type="ECO:0000313" key="10">
    <source>
        <dbReference type="RefSeq" id="XP_055868704.1"/>
    </source>
</evidence>
<feature type="compositionally biased region" description="Polar residues" evidence="7">
    <location>
        <begin position="715"/>
        <end position="756"/>
    </location>
</feature>
<evidence type="ECO:0000256" key="2">
    <source>
        <dbReference type="ARBA" id="ARBA00007859"/>
    </source>
</evidence>
<reference evidence="10 11" key="1">
    <citation type="submission" date="2025-04" db="UniProtKB">
        <authorList>
            <consortium name="RefSeq"/>
        </authorList>
    </citation>
    <scope>IDENTIFICATION</scope>
</reference>
<feature type="compositionally biased region" description="Basic and acidic residues" evidence="7">
    <location>
        <begin position="470"/>
        <end position="480"/>
    </location>
</feature>
<dbReference type="InterPro" id="IPR031963">
    <property type="entry name" value="SAP130_C"/>
</dbReference>
<keyword evidence="4" id="KW-0805">Transcription regulation</keyword>
<feature type="domain" description="Histone deacetylase complex subunit SAP130 C-terminal" evidence="8">
    <location>
        <begin position="764"/>
        <end position="1018"/>
    </location>
</feature>
<evidence type="ECO:0000313" key="11">
    <source>
        <dbReference type="RefSeq" id="XP_055868706.1"/>
    </source>
</evidence>